<feature type="region of interest" description="Disordered" evidence="3">
    <location>
        <begin position="474"/>
        <end position="496"/>
    </location>
</feature>
<dbReference type="PANTHER" id="PTHR35144">
    <property type="entry name" value="MEIOSIS-SPECIFIC TRANSCRIPTION FACTOR NDT80"/>
    <property type="match status" value="1"/>
</dbReference>
<dbReference type="GO" id="GO:0003700">
    <property type="term" value="F:DNA-binding transcription factor activity"/>
    <property type="evidence" value="ECO:0007669"/>
    <property type="project" value="UniProtKB-UniRule"/>
</dbReference>
<dbReference type="AlphaFoldDB" id="A0A5C3E6K0"/>
<protein>
    <recommendedName>
        <fullName evidence="4">NDT80 domain-containing protein</fullName>
    </recommendedName>
</protein>
<feature type="compositionally biased region" description="Polar residues" evidence="3">
    <location>
        <begin position="478"/>
        <end position="491"/>
    </location>
</feature>
<accession>A0A5C3E6K0</accession>
<dbReference type="Proteomes" id="UP000324022">
    <property type="component" value="Unassembled WGS sequence"/>
</dbReference>
<feature type="region of interest" description="Disordered" evidence="3">
    <location>
        <begin position="560"/>
        <end position="593"/>
    </location>
</feature>
<evidence type="ECO:0000259" key="4">
    <source>
        <dbReference type="PROSITE" id="PS51517"/>
    </source>
</evidence>
<evidence type="ECO:0000256" key="2">
    <source>
        <dbReference type="PROSITE-ProRule" id="PRU00850"/>
    </source>
</evidence>
<feature type="compositionally biased region" description="Polar residues" evidence="3">
    <location>
        <begin position="389"/>
        <end position="409"/>
    </location>
</feature>
<feature type="compositionally biased region" description="Acidic residues" evidence="3">
    <location>
        <begin position="917"/>
        <end position="928"/>
    </location>
</feature>
<dbReference type="Pfam" id="PF05224">
    <property type="entry name" value="NDT80_PhoG"/>
    <property type="match status" value="1"/>
</dbReference>
<feature type="DNA-binding region" description="NDT80" evidence="2">
    <location>
        <begin position="582"/>
        <end position="847"/>
    </location>
</feature>
<reference evidence="5 6" key="1">
    <citation type="submission" date="2018-03" db="EMBL/GenBank/DDBJ databases">
        <authorList>
            <person name="Guldener U."/>
        </authorList>
    </citation>
    <scope>NUCLEOTIDE SEQUENCE [LARGE SCALE GENOMIC DNA]</scope>
    <source>
        <strain evidence="5 6">NBRC100155</strain>
    </source>
</reference>
<dbReference type="GO" id="GO:0045944">
    <property type="term" value="P:positive regulation of transcription by RNA polymerase II"/>
    <property type="evidence" value="ECO:0007669"/>
    <property type="project" value="TreeGrafter"/>
</dbReference>
<feature type="compositionally biased region" description="Low complexity" evidence="3">
    <location>
        <begin position="574"/>
        <end position="590"/>
    </location>
</feature>
<dbReference type="InterPro" id="IPR024061">
    <property type="entry name" value="NDT80_DNA-bd_dom"/>
</dbReference>
<organism evidence="5 6">
    <name type="scientific">Ustilago trichophora</name>
    <dbReference type="NCBI Taxonomy" id="86804"/>
    <lineage>
        <taxon>Eukaryota</taxon>
        <taxon>Fungi</taxon>
        <taxon>Dikarya</taxon>
        <taxon>Basidiomycota</taxon>
        <taxon>Ustilaginomycotina</taxon>
        <taxon>Ustilaginomycetes</taxon>
        <taxon>Ustilaginales</taxon>
        <taxon>Ustilaginaceae</taxon>
        <taxon>Ustilago</taxon>
    </lineage>
</organism>
<feature type="region of interest" description="Disordered" evidence="3">
    <location>
        <begin position="300"/>
        <end position="321"/>
    </location>
</feature>
<evidence type="ECO:0000256" key="3">
    <source>
        <dbReference type="SAM" id="MobiDB-lite"/>
    </source>
</evidence>
<keyword evidence="1 2" id="KW-0238">DNA-binding</keyword>
<dbReference type="InterPro" id="IPR008967">
    <property type="entry name" value="p53-like_TF_DNA-bd_sf"/>
</dbReference>
<dbReference type="PROSITE" id="PS51517">
    <property type="entry name" value="NDT80"/>
    <property type="match status" value="1"/>
</dbReference>
<sequence>MWTINSSYKDDLLFVQASPSPSPSSLLHPLPPPFSPPITVHRHHRHPHYHHHHLRHSFQHFHPSARAYSLPSPFPTPSQPSLGGSTPSGLKTTTSSHRSSSGKHGLYDRSPILLLTPPPSSQGTKRTSSISSTKSDRRDASAPYRSPSTGHHHHFDRNTVWPESPTLATRRAKKHSQLGSAPESLCIAVEQTLSDTARQPVMFSSAPSQSSQSRQWAEAKPLQTPSHSRALMEDSHKMLPPFKPRALTLDGADRPTLPPMLGYVSPNHVGPLRKPSHSSLRHAAEHRSNPYFVSTPAHRSIGHARSSASLSPQTSREASDVETWSPYHAPWTPTSSVRSTSSGIYHEDVIASSYTLSRTSLTTPLHLDSSPLRPRHITPSPTKKDDGSGSFTGLSLASQLPSSHLTPPTNALGLYTEPSPFPNEQLHLDLSPAAHRALTPRSEPDFFVSSNGGSSSIQNQQARTAPHMLTRFPAPLSDLSSQTPSPASYSDDSLPKLSLGRRHGLNAQSIDQNLALPALQLHDPPHHHPSSILNHKAASKDEIDDFIYKMPILRGMSPLVDLSSDSEDDDADQPLASSSMFPSAPSSILSGGNTTIKDEAKQQQQQQQGLPAEGSTGEIFLRFKSILPLTLKEDRVSATFKKLFCKLDSTTHQCFSVVDGKWACYRRNYLKVDVSFHFEDEHGRRRDTISGDFLCSPPDRRPFPVERFAVHMTAHIINEDGKLQKGRQGLVPLIQFGPARERGPREALQPVELRVGGSVGKDASANEQAATRSGNVAAFRRVQIRSATMNNGQRGSAGQQFYALKLTLLAYPRQAPLTASAGVELANVVSHPITVRGRSKVHYAAPGGNGKPQTNAREQNVGQSKMKKTAATSSRRSTVTRRNSSSTEVLGVEHRRSTRLLLAASQESGGGGLSENMMEDADDEDEEGKVDFASRACKVMDIRSVI</sequence>
<feature type="compositionally biased region" description="Low complexity" evidence="3">
    <location>
        <begin position="124"/>
        <end position="133"/>
    </location>
</feature>
<feature type="domain" description="NDT80" evidence="4">
    <location>
        <begin position="582"/>
        <end position="847"/>
    </location>
</feature>
<dbReference type="GO" id="GO:0003677">
    <property type="term" value="F:DNA binding"/>
    <property type="evidence" value="ECO:0007669"/>
    <property type="project" value="UniProtKB-KW"/>
</dbReference>
<evidence type="ECO:0000313" key="6">
    <source>
        <dbReference type="Proteomes" id="UP000324022"/>
    </source>
</evidence>
<dbReference type="GO" id="GO:0051321">
    <property type="term" value="P:meiotic cell cycle"/>
    <property type="evidence" value="ECO:0007669"/>
    <property type="project" value="TreeGrafter"/>
</dbReference>
<feature type="region of interest" description="Disordered" evidence="3">
    <location>
        <begin position="363"/>
        <end position="418"/>
    </location>
</feature>
<dbReference type="InterPro" id="IPR052605">
    <property type="entry name" value="Fungal_trans_regulator"/>
</dbReference>
<dbReference type="SUPFAM" id="SSF49417">
    <property type="entry name" value="p53-like transcription factors"/>
    <property type="match status" value="1"/>
</dbReference>
<feature type="region of interest" description="Disordered" evidence="3">
    <location>
        <begin position="843"/>
        <end position="892"/>
    </location>
</feature>
<gene>
    <name evidence="5" type="ORF">UTRI_03100</name>
</gene>
<dbReference type="InterPro" id="IPR037141">
    <property type="entry name" value="NDT80_DNA-bd_dom_sf"/>
</dbReference>
<feature type="compositionally biased region" description="Polar residues" evidence="3">
    <location>
        <begin position="851"/>
        <end position="863"/>
    </location>
</feature>
<proteinExistence type="predicted"/>
<feature type="region of interest" description="Disordered" evidence="3">
    <location>
        <begin position="65"/>
        <end position="181"/>
    </location>
</feature>
<keyword evidence="6" id="KW-1185">Reference proteome</keyword>
<dbReference type="Gene3D" id="2.60.40.1390">
    <property type="entry name" value="NDT80 DNA-binding domain"/>
    <property type="match status" value="1"/>
</dbReference>
<dbReference type="OrthoDB" id="2288358at2759"/>
<feature type="compositionally biased region" description="Low complexity" evidence="3">
    <location>
        <begin position="204"/>
        <end position="215"/>
    </location>
</feature>
<evidence type="ECO:0000256" key="1">
    <source>
        <dbReference type="ARBA" id="ARBA00023125"/>
    </source>
</evidence>
<evidence type="ECO:0000313" key="5">
    <source>
        <dbReference type="EMBL" id="SPO25735.1"/>
    </source>
</evidence>
<feature type="compositionally biased region" description="Polar residues" evidence="3">
    <location>
        <begin position="306"/>
        <end position="316"/>
    </location>
</feature>
<feature type="region of interest" description="Disordered" evidence="3">
    <location>
        <begin position="904"/>
        <end position="929"/>
    </location>
</feature>
<dbReference type="PANTHER" id="PTHR35144:SF2">
    <property type="entry name" value="MEIOSIS-SPECIFIC TRANSCRIPTION FACTOR NDT80"/>
    <property type="match status" value="1"/>
</dbReference>
<feature type="compositionally biased region" description="Polar residues" evidence="3">
    <location>
        <begin position="79"/>
        <end position="99"/>
    </location>
</feature>
<feature type="region of interest" description="Disordered" evidence="3">
    <location>
        <begin position="202"/>
        <end position="226"/>
    </location>
</feature>
<dbReference type="EMBL" id="OOIN01000012">
    <property type="protein sequence ID" value="SPO25735.1"/>
    <property type="molecule type" value="Genomic_DNA"/>
</dbReference>
<dbReference type="GO" id="GO:0000228">
    <property type="term" value="C:nuclear chromosome"/>
    <property type="evidence" value="ECO:0007669"/>
    <property type="project" value="TreeGrafter"/>
</dbReference>
<feature type="compositionally biased region" description="Low complexity" evidence="3">
    <location>
        <begin position="872"/>
        <end position="887"/>
    </location>
</feature>
<name>A0A5C3E6K0_9BASI</name>